<gene>
    <name evidence="2" type="ORF">GCWU000324_00309</name>
</gene>
<accession>C4GHH6</accession>
<evidence type="ECO:0000313" key="2">
    <source>
        <dbReference type="EMBL" id="EEP68414.1"/>
    </source>
</evidence>
<sequence length="122" mass="13728">MIIPNIKDQQQNRRHQKHKCGSERIISQPSRNKVHIILSKIPTPKPAQSNQHPNRLKSENKKNKNHSKNDFQAATKTQKPKSSLKPFAMKNKSPAERETRHGKGCAGYARRQGNCVGGASVD</sequence>
<comment type="caution">
    <text evidence="2">The sequence shown here is derived from an EMBL/GenBank/DDBJ whole genome shotgun (WGS) entry which is preliminary data.</text>
</comment>
<proteinExistence type="predicted"/>
<dbReference type="Proteomes" id="UP000003009">
    <property type="component" value="Unassembled WGS sequence"/>
</dbReference>
<dbReference type="STRING" id="629741.GCWU000324_00309"/>
<dbReference type="EMBL" id="ACJW02000002">
    <property type="protein sequence ID" value="EEP68414.1"/>
    <property type="molecule type" value="Genomic_DNA"/>
</dbReference>
<keyword evidence="3" id="KW-1185">Reference proteome</keyword>
<feature type="compositionally biased region" description="Polar residues" evidence="1">
    <location>
        <begin position="70"/>
        <end position="81"/>
    </location>
</feature>
<organism evidence="2 3">
    <name type="scientific">Kingella oralis ATCC 51147</name>
    <dbReference type="NCBI Taxonomy" id="629741"/>
    <lineage>
        <taxon>Bacteria</taxon>
        <taxon>Pseudomonadati</taxon>
        <taxon>Pseudomonadota</taxon>
        <taxon>Betaproteobacteria</taxon>
        <taxon>Neisseriales</taxon>
        <taxon>Neisseriaceae</taxon>
        <taxon>Kingella</taxon>
    </lineage>
</organism>
<protein>
    <submittedName>
        <fullName evidence="2">Uncharacterized protein</fullName>
    </submittedName>
</protein>
<feature type="region of interest" description="Disordered" evidence="1">
    <location>
        <begin position="1"/>
        <end position="122"/>
    </location>
</feature>
<evidence type="ECO:0000256" key="1">
    <source>
        <dbReference type="SAM" id="MobiDB-lite"/>
    </source>
</evidence>
<evidence type="ECO:0000313" key="3">
    <source>
        <dbReference type="Proteomes" id="UP000003009"/>
    </source>
</evidence>
<reference evidence="2" key="1">
    <citation type="submission" date="2009-04" db="EMBL/GenBank/DDBJ databases">
        <authorList>
            <person name="Weinstock G."/>
            <person name="Sodergren E."/>
            <person name="Clifton S."/>
            <person name="Fulton L."/>
            <person name="Fulton B."/>
            <person name="Courtney L."/>
            <person name="Fronick C."/>
            <person name="Harrison M."/>
            <person name="Strong C."/>
            <person name="Farmer C."/>
            <person name="Delahaunty K."/>
            <person name="Markovic C."/>
            <person name="Hall O."/>
            <person name="Minx P."/>
            <person name="Tomlinson C."/>
            <person name="Mitreva M."/>
            <person name="Nelson J."/>
            <person name="Hou S."/>
            <person name="Wollam A."/>
            <person name="Pepin K.H."/>
            <person name="Johnson M."/>
            <person name="Bhonagiri V."/>
            <person name="Nash W.E."/>
            <person name="Warren W."/>
            <person name="Chinwalla A."/>
            <person name="Mardis E.R."/>
            <person name="Wilson R.K."/>
        </authorList>
    </citation>
    <scope>NUCLEOTIDE SEQUENCE [LARGE SCALE GENOMIC DNA]</scope>
    <source>
        <strain evidence="2">ATCC 51147</strain>
    </source>
</reference>
<name>C4GHH6_9NEIS</name>
<dbReference type="HOGENOM" id="CLU_2023610_0_0_4"/>
<dbReference type="AlphaFoldDB" id="C4GHH6"/>